<dbReference type="PANTHER" id="PTHR30543">
    <property type="entry name" value="CHROMATE REDUCTASE"/>
    <property type="match status" value="1"/>
</dbReference>
<dbReference type="SUPFAM" id="SSF52218">
    <property type="entry name" value="Flavoproteins"/>
    <property type="match status" value="1"/>
</dbReference>
<dbReference type="InterPro" id="IPR005025">
    <property type="entry name" value="FMN_Rdtase-like_dom"/>
</dbReference>
<dbReference type="EMBL" id="CP076022">
    <property type="protein sequence ID" value="QWC09982.1"/>
    <property type="molecule type" value="Genomic_DNA"/>
</dbReference>
<dbReference type="AlphaFoldDB" id="A0A975M4Y0"/>
<evidence type="ECO:0000259" key="1">
    <source>
        <dbReference type="Pfam" id="PF03358"/>
    </source>
</evidence>
<dbReference type="Proteomes" id="UP000676885">
    <property type="component" value="Chromosome"/>
</dbReference>
<accession>A0A975M4Y0</accession>
<dbReference type="GO" id="GO:0016491">
    <property type="term" value="F:oxidoreductase activity"/>
    <property type="evidence" value="ECO:0007669"/>
    <property type="project" value="InterPro"/>
</dbReference>
<dbReference type="KEGG" id="ajg:KKR91_16290"/>
<keyword evidence="3" id="KW-1185">Reference proteome</keyword>
<proteinExistence type="predicted"/>
<feature type="domain" description="NADPH-dependent FMN reductase-like" evidence="1">
    <location>
        <begin position="40"/>
        <end position="186"/>
    </location>
</feature>
<dbReference type="Gene3D" id="3.40.50.360">
    <property type="match status" value="1"/>
</dbReference>
<evidence type="ECO:0000313" key="3">
    <source>
        <dbReference type="Proteomes" id="UP000676885"/>
    </source>
</evidence>
<dbReference type="InterPro" id="IPR050712">
    <property type="entry name" value="NAD(P)H-dep_reductase"/>
</dbReference>
<sequence>MHAGKSNLPGIEADYGPFIVEEQTTLPSPAASRIGVSLSTKVLTLVGSLRAGSVNRQLAETAALIAPEGVEVEIFEGLGRIPFYNEDIDVEGSVPEAAVALRAAAAGADAVLLVCPEYNGTMPAVLKNAIDWLSRPFGTSAISGTPAAVIGSAFGQFGGVWAHDDARKSLGIAGASVVEDVRLSIGASVTRFAEIHPKDDAEVVEQIRTVLETLADSSAVAAA</sequence>
<dbReference type="Pfam" id="PF03358">
    <property type="entry name" value="FMN_red"/>
    <property type="match status" value="1"/>
</dbReference>
<organism evidence="2 3">
    <name type="scientific">Arthrobacter jiangjiafuii</name>
    <dbReference type="NCBI Taxonomy" id="2817475"/>
    <lineage>
        <taxon>Bacteria</taxon>
        <taxon>Bacillati</taxon>
        <taxon>Actinomycetota</taxon>
        <taxon>Actinomycetes</taxon>
        <taxon>Micrococcales</taxon>
        <taxon>Micrococcaceae</taxon>
        <taxon>Arthrobacter</taxon>
    </lineage>
</organism>
<protein>
    <submittedName>
        <fullName evidence="2">NAD(P)H-dependent oxidoreductase</fullName>
    </submittedName>
</protein>
<gene>
    <name evidence="2" type="ORF">KKR91_16290</name>
</gene>
<evidence type="ECO:0000313" key="2">
    <source>
        <dbReference type="EMBL" id="QWC09982.1"/>
    </source>
</evidence>
<dbReference type="GO" id="GO:0010181">
    <property type="term" value="F:FMN binding"/>
    <property type="evidence" value="ECO:0007669"/>
    <property type="project" value="TreeGrafter"/>
</dbReference>
<name>A0A975M4Y0_9MICC</name>
<dbReference type="GO" id="GO:0005829">
    <property type="term" value="C:cytosol"/>
    <property type="evidence" value="ECO:0007669"/>
    <property type="project" value="TreeGrafter"/>
</dbReference>
<dbReference type="PANTHER" id="PTHR30543:SF21">
    <property type="entry name" value="NAD(P)H-DEPENDENT FMN REDUCTASE LOT6"/>
    <property type="match status" value="1"/>
</dbReference>
<reference evidence="2 3" key="1">
    <citation type="submission" date="2021-05" db="EMBL/GenBank/DDBJ databases">
        <title>Novel species in genus Arthrobacter.</title>
        <authorList>
            <person name="Zhang G."/>
        </authorList>
    </citation>
    <scope>NUCLEOTIDE SEQUENCE [LARGE SCALE GENOMIC DNA]</scope>
    <source>
        <strain evidence="3">zg-ZUI227</strain>
    </source>
</reference>
<dbReference type="InterPro" id="IPR029039">
    <property type="entry name" value="Flavoprotein-like_sf"/>
</dbReference>